<gene>
    <name evidence="2" type="ORF">UFOVP519_3</name>
</gene>
<reference evidence="2" key="1">
    <citation type="submission" date="2020-04" db="EMBL/GenBank/DDBJ databases">
        <authorList>
            <person name="Chiriac C."/>
            <person name="Salcher M."/>
            <person name="Ghai R."/>
            <person name="Kavagutti S V."/>
        </authorList>
    </citation>
    <scope>NUCLEOTIDE SEQUENCE</scope>
</reference>
<accession>A0A6J5MTK4</accession>
<dbReference type="EMBL" id="LR796492">
    <property type="protein sequence ID" value="CAB4146919.1"/>
    <property type="molecule type" value="Genomic_DNA"/>
</dbReference>
<feature type="region of interest" description="Disordered" evidence="1">
    <location>
        <begin position="182"/>
        <end position="203"/>
    </location>
</feature>
<evidence type="ECO:0000256" key="1">
    <source>
        <dbReference type="SAM" id="MobiDB-lite"/>
    </source>
</evidence>
<proteinExistence type="predicted"/>
<feature type="compositionally biased region" description="Polar residues" evidence="1">
    <location>
        <begin position="182"/>
        <end position="195"/>
    </location>
</feature>
<organism evidence="2">
    <name type="scientific">uncultured Caudovirales phage</name>
    <dbReference type="NCBI Taxonomy" id="2100421"/>
    <lineage>
        <taxon>Viruses</taxon>
        <taxon>Duplodnaviria</taxon>
        <taxon>Heunggongvirae</taxon>
        <taxon>Uroviricota</taxon>
        <taxon>Caudoviricetes</taxon>
        <taxon>Peduoviridae</taxon>
        <taxon>Maltschvirus</taxon>
        <taxon>Maltschvirus maltsch</taxon>
    </lineage>
</organism>
<name>A0A6J5MTK4_9CAUD</name>
<protein>
    <submittedName>
        <fullName evidence="2">Uncharacterized protein</fullName>
    </submittedName>
</protein>
<sequence length="203" mass="22197">MAQLSINIDVKAFQPVLQELRYIDREMYKATETGLKKAANPLVMKVKAAFPNRTLRGLMTLSTKTKRSHGPYPVYSAGKVRTAVRTKVGGRKNSFTGAFPVLRITQKNGAAMIYDMAKHDNATNGTLVKNLNKKHGKNASRTMWPTVRANIKMVEADIRAEITKAEQIVSAKLGASGGVSQYQASSARASTQGRHSSGRFGSR</sequence>
<evidence type="ECO:0000313" key="2">
    <source>
        <dbReference type="EMBL" id="CAB4146919.1"/>
    </source>
</evidence>